<dbReference type="CDD" id="cd05013">
    <property type="entry name" value="SIS_RpiR"/>
    <property type="match status" value="1"/>
</dbReference>
<dbReference type="InterPro" id="IPR009057">
    <property type="entry name" value="Homeodomain-like_sf"/>
</dbReference>
<evidence type="ECO:0000259" key="4">
    <source>
        <dbReference type="PROSITE" id="PS51071"/>
    </source>
</evidence>
<evidence type="ECO:0000256" key="2">
    <source>
        <dbReference type="ARBA" id="ARBA00023125"/>
    </source>
</evidence>
<dbReference type="InterPro" id="IPR046348">
    <property type="entry name" value="SIS_dom_sf"/>
</dbReference>
<organism evidence="6 7">
    <name type="scientific">Mesorhizobium wenxiniae</name>
    <dbReference type="NCBI Taxonomy" id="2014805"/>
    <lineage>
        <taxon>Bacteria</taxon>
        <taxon>Pseudomonadati</taxon>
        <taxon>Pseudomonadota</taxon>
        <taxon>Alphaproteobacteria</taxon>
        <taxon>Hyphomicrobiales</taxon>
        <taxon>Phyllobacteriaceae</taxon>
        <taxon>Mesorhizobium</taxon>
    </lineage>
</organism>
<name>A0A271K996_9HYPH</name>
<dbReference type="InterPro" id="IPR035472">
    <property type="entry name" value="RpiR-like_SIS"/>
</dbReference>
<dbReference type="OrthoDB" id="8582409at2"/>
<gene>
    <name evidence="6" type="ORF">CIT31_27950</name>
</gene>
<proteinExistence type="predicted"/>
<keyword evidence="1" id="KW-0805">Transcription regulation</keyword>
<dbReference type="InterPro" id="IPR001347">
    <property type="entry name" value="SIS_dom"/>
</dbReference>
<dbReference type="GO" id="GO:1901135">
    <property type="term" value="P:carbohydrate derivative metabolic process"/>
    <property type="evidence" value="ECO:0007669"/>
    <property type="project" value="InterPro"/>
</dbReference>
<keyword evidence="7" id="KW-1185">Reference proteome</keyword>
<dbReference type="Proteomes" id="UP000215931">
    <property type="component" value="Unassembled WGS sequence"/>
</dbReference>
<dbReference type="AlphaFoldDB" id="A0A271K996"/>
<evidence type="ECO:0000313" key="6">
    <source>
        <dbReference type="EMBL" id="PAP92342.1"/>
    </source>
</evidence>
<reference evidence="6 7" key="1">
    <citation type="submission" date="2017-08" db="EMBL/GenBank/DDBJ databases">
        <title>Mesorhizobium wenxinae sp. nov., a novel rhizobial species isolated from root nodules of chickpea (Cicer arietinum L.).</title>
        <authorList>
            <person name="Zhang J."/>
        </authorList>
    </citation>
    <scope>NUCLEOTIDE SEQUENCE [LARGE SCALE GENOMIC DNA]</scope>
    <source>
        <strain evidence="7">WYCCWR 10019</strain>
    </source>
</reference>
<dbReference type="SUPFAM" id="SSF46689">
    <property type="entry name" value="Homeodomain-like"/>
    <property type="match status" value="1"/>
</dbReference>
<dbReference type="SUPFAM" id="SSF53697">
    <property type="entry name" value="SIS domain"/>
    <property type="match status" value="1"/>
</dbReference>
<dbReference type="PROSITE" id="PS51464">
    <property type="entry name" value="SIS"/>
    <property type="match status" value="1"/>
</dbReference>
<dbReference type="Pfam" id="PF01380">
    <property type="entry name" value="SIS"/>
    <property type="match status" value="1"/>
</dbReference>
<dbReference type="GO" id="GO:0003700">
    <property type="term" value="F:DNA-binding transcription factor activity"/>
    <property type="evidence" value="ECO:0007669"/>
    <property type="project" value="InterPro"/>
</dbReference>
<evidence type="ECO:0000259" key="5">
    <source>
        <dbReference type="PROSITE" id="PS51464"/>
    </source>
</evidence>
<dbReference type="Pfam" id="PF01418">
    <property type="entry name" value="HTH_6"/>
    <property type="match status" value="1"/>
</dbReference>
<evidence type="ECO:0000256" key="1">
    <source>
        <dbReference type="ARBA" id="ARBA00023015"/>
    </source>
</evidence>
<keyword evidence="3" id="KW-0804">Transcription</keyword>
<dbReference type="Gene3D" id="1.10.10.10">
    <property type="entry name" value="Winged helix-like DNA-binding domain superfamily/Winged helix DNA-binding domain"/>
    <property type="match status" value="1"/>
</dbReference>
<dbReference type="GO" id="GO:0097367">
    <property type="term" value="F:carbohydrate derivative binding"/>
    <property type="evidence" value="ECO:0007669"/>
    <property type="project" value="InterPro"/>
</dbReference>
<dbReference type="InterPro" id="IPR036388">
    <property type="entry name" value="WH-like_DNA-bd_sf"/>
</dbReference>
<dbReference type="EMBL" id="NPKH01000035">
    <property type="protein sequence ID" value="PAP92342.1"/>
    <property type="molecule type" value="Genomic_DNA"/>
</dbReference>
<dbReference type="GO" id="GO:0003677">
    <property type="term" value="F:DNA binding"/>
    <property type="evidence" value="ECO:0007669"/>
    <property type="project" value="UniProtKB-KW"/>
</dbReference>
<comment type="caution">
    <text evidence="6">The sequence shown here is derived from an EMBL/GenBank/DDBJ whole genome shotgun (WGS) entry which is preliminary data.</text>
</comment>
<accession>A0A271K996</accession>
<keyword evidence="2" id="KW-0238">DNA-binding</keyword>
<dbReference type="PANTHER" id="PTHR30514">
    <property type="entry name" value="GLUCOKINASE"/>
    <property type="match status" value="1"/>
</dbReference>
<dbReference type="PANTHER" id="PTHR30514:SF9">
    <property type="entry name" value="TRANSCRIPTIONAL REGULATOR"/>
    <property type="match status" value="1"/>
</dbReference>
<protein>
    <submittedName>
        <fullName evidence="6">MurR/RpiR family transcriptional regulator</fullName>
    </submittedName>
</protein>
<dbReference type="InterPro" id="IPR000281">
    <property type="entry name" value="HTH_RpiR"/>
</dbReference>
<dbReference type="Gene3D" id="3.40.50.10490">
    <property type="entry name" value="Glucose-6-phosphate isomerase like protein, domain 1"/>
    <property type="match status" value="1"/>
</dbReference>
<sequence>MRKPRHTQKLLLDIIYDAINTAPNALARIALYVAQDPEAVLALSIADLARNTATGSASIVRFCRTLGLSGFREFKIALSGEIERRKLSGELAERAPSEAVDTAPRIAILSSALQNSISASARGFDDLQISGFANRIRAARRVELFGTGPSSVCADILAMRLICLGFPAHCSGSATVSHALARGLGSLSLAIGISSRGHTVETKDFLAIARETGAYTIAITTRVDCPIARTADEVVLFTSAEAWPQAGSAMHVPPLVLLSEYLCQCLQMAEV</sequence>
<feature type="domain" description="SIS" evidence="5">
    <location>
        <begin position="132"/>
        <end position="271"/>
    </location>
</feature>
<evidence type="ECO:0000313" key="7">
    <source>
        <dbReference type="Proteomes" id="UP000215931"/>
    </source>
</evidence>
<feature type="domain" description="HTH rpiR-type" evidence="4">
    <location>
        <begin position="9"/>
        <end position="85"/>
    </location>
</feature>
<evidence type="ECO:0000256" key="3">
    <source>
        <dbReference type="ARBA" id="ARBA00023163"/>
    </source>
</evidence>
<dbReference type="InterPro" id="IPR047640">
    <property type="entry name" value="RpiR-like"/>
</dbReference>
<dbReference type="PROSITE" id="PS51071">
    <property type="entry name" value="HTH_RPIR"/>
    <property type="match status" value="1"/>
</dbReference>